<evidence type="ECO:0000256" key="7">
    <source>
        <dbReference type="ARBA" id="ARBA00022989"/>
    </source>
</evidence>
<evidence type="ECO:0000256" key="11">
    <source>
        <dbReference type="ARBA" id="ARBA00023136"/>
    </source>
</evidence>
<dbReference type="PRINTS" id="PR00463">
    <property type="entry name" value="EP450I"/>
</dbReference>
<keyword evidence="10 13" id="KW-0503">Monooxygenase</keyword>
<keyword evidence="6 12" id="KW-0479">Metal-binding</keyword>
<dbReference type="STRING" id="3476.A0A2P5AE71"/>
<evidence type="ECO:0000313" key="15">
    <source>
        <dbReference type="Proteomes" id="UP000237105"/>
    </source>
</evidence>
<evidence type="ECO:0000256" key="8">
    <source>
        <dbReference type="ARBA" id="ARBA00023002"/>
    </source>
</evidence>
<keyword evidence="7" id="KW-1133">Transmembrane helix</keyword>
<dbReference type="GO" id="GO:0004497">
    <property type="term" value="F:monooxygenase activity"/>
    <property type="evidence" value="ECO:0007669"/>
    <property type="project" value="UniProtKB-KW"/>
</dbReference>
<dbReference type="InterPro" id="IPR017972">
    <property type="entry name" value="Cyt_P450_CS"/>
</dbReference>
<dbReference type="InterPro" id="IPR001128">
    <property type="entry name" value="Cyt_P450"/>
</dbReference>
<keyword evidence="9 12" id="KW-0408">Iron</keyword>
<organism evidence="14 15">
    <name type="scientific">Parasponia andersonii</name>
    <name type="common">Sponia andersonii</name>
    <dbReference type="NCBI Taxonomy" id="3476"/>
    <lineage>
        <taxon>Eukaryota</taxon>
        <taxon>Viridiplantae</taxon>
        <taxon>Streptophyta</taxon>
        <taxon>Embryophyta</taxon>
        <taxon>Tracheophyta</taxon>
        <taxon>Spermatophyta</taxon>
        <taxon>Magnoliopsida</taxon>
        <taxon>eudicotyledons</taxon>
        <taxon>Gunneridae</taxon>
        <taxon>Pentapetalae</taxon>
        <taxon>rosids</taxon>
        <taxon>fabids</taxon>
        <taxon>Rosales</taxon>
        <taxon>Cannabaceae</taxon>
        <taxon>Parasponia</taxon>
    </lineage>
</organism>
<evidence type="ECO:0000256" key="12">
    <source>
        <dbReference type="PIRSR" id="PIRSR602401-1"/>
    </source>
</evidence>
<dbReference type="InterPro" id="IPR002401">
    <property type="entry name" value="Cyt_P450_E_grp-I"/>
</dbReference>
<sequence>MDLFSIVSCLFLFLLTLYLYLNFHTFPNKGSTNTGFKIYPIVGTLPGLLKNRHRLLDWYTETLIKAPKNTATSRRFGNIRAVITANPLNVEHMLKTNFENYPKGDTFVSVLGDFLGRGIFNSDGELWKVQRKTASYEFNTKSLRNFIMESVVVELETRLIPVLGKASETGRVMDLQDVLERFAFDNVCKLAFNVDPGCLRSDGTSSAEFMQAFEDAAILSSSRFRHSFPNFWKIKRLLNVGSEQRLRESISTVHEFADNIIRSRMESKLEKTEEDLLSRFIGNEYDNSPEFLRDIVTSFILAGRDSTSSALTWFFWLLSSRPKIQETILEELETIRIQNRKNIGGTFSFDELRRMQYLHAAISESMRLYPPVPSDSKVCLNDDVLPDGTFVGKGWFLTYHTYAMGRMEKIWGKDCNEFLPERWLEDGVCRQESPFRYPVFHAGPRMCLGKDMAYIQMKSIAASLIERFEIHVLNKDAVPGYIQSLTLRMKGGLPIRVGRRSSLGTKN</sequence>
<protein>
    <submittedName>
        <fullName evidence="14">Cytochrome P450, E-class, group I</fullName>
    </submittedName>
</protein>
<keyword evidence="8 13" id="KW-0560">Oxidoreductase</keyword>
<dbReference type="Proteomes" id="UP000237105">
    <property type="component" value="Unassembled WGS sequence"/>
</dbReference>
<keyword evidence="11" id="KW-0472">Membrane</keyword>
<evidence type="ECO:0000256" key="10">
    <source>
        <dbReference type="ARBA" id="ARBA00023033"/>
    </source>
</evidence>
<evidence type="ECO:0000256" key="13">
    <source>
        <dbReference type="RuleBase" id="RU000461"/>
    </source>
</evidence>
<comment type="cofactor">
    <cofactor evidence="1 12">
        <name>heme</name>
        <dbReference type="ChEBI" id="CHEBI:30413"/>
    </cofactor>
</comment>
<gene>
    <name evidence="14" type="ORF">PanWU01x14_341280</name>
</gene>
<dbReference type="OrthoDB" id="1470350at2759"/>
<comment type="similarity">
    <text evidence="3 13">Belongs to the cytochrome P450 family.</text>
</comment>
<dbReference type="GO" id="GO:0020037">
    <property type="term" value="F:heme binding"/>
    <property type="evidence" value="ECO:0007669"/>
    <property type="project" value="InterPro"/>
</dbReference>
<keyword evidence="15" id="KW-1185">Reference proteome</keyword>
<dbReference type="GO" id="GO:0016705">
    <property type="term" value="F:oxidoreductase activity, acting on paired donors, with incorporation or reduction of molecular oxygen"/>
    <property type="evidence" value="ECO:0007669"/>
    <property type="project" value="InterPro"/>
</dbReference>
<feature type="binding site" description="axial binding residue" evidence="12">
    <location>
        <position position="447"/>
    </location>
    <ligand>
        <name>heme</name>
        <dbReference type="ChEBI" id="CHEBI:30413"/>
    </ligand>
    <ligandPart>
        <name>Fe</name>
        <dbReference type="ChEBI" id="CHEBI:18248"/>
    </ligandPart>
</feature>
<evidence type="ECO:0000256" key="3">
    <source>
        <dbReference type="ARBA" id="ARBA00010617"/>
    </source>
</evidence>
<comment type="subcellular location">
    <subcellularLocation>
        <location evidence="2">Membrane</location>
        <topology evidence="2">Single-pass membrane protein</topology>
    </subcellularLocation>
</comment>
<dbReference type="InterPro" id="IPR036396">
    <property type="entry name" value="Cyt_P450_sf"/>
</dbReference>
<proteinExistence type="inferred from homology"/>
<dbReference type="FunFam" id="1.10.630.10:FF:000044">
    <property type="entry name" value="Cytochrome P450"/>
    <property type="match status" value="1"/>
</dbReference>
<dbReference type="Gene3D" id="1.10.630.10">
    <property type="entry name" value="Cytochrome P450"/>
    <property type="match status" value="1"/>
</dbReference>
<evidence type="ECO:0000313" key="14">
    <source>
        <dbReference type="EMBL" id="PON34829.1"/>
    </source>
</evidence>
<evidence type="ECO:0000256" key="5">
    <source>
        <dbReference type="ARBA" id="ARBA00022692"/>
    </source>
</evidence>
<dbReference type="Pfam" id="PF00067">
    <property type="entry name" value="p450"/>
    <property type="match status" value="1"/>
</dbReference>
<dbReference type="PANTHER" id="PTHR24296">
    <property type="entry name" value="CYTOCHROME P450"/>
    <property type="match status" value="1"/>
</dbReference>
<evidence type="ECO:0000256" key="9">
    <source>
        <dbReference type="ARBA" id="ARBA00023004"/>
    </source>
</evidence>
<dbReference type="EMBL" id="JXTB01000641">
    <property type="protein sequence ID" value="PON34829.1"/>
    <property type="molecule type" value="Genomic_DNA"/>
</dbReference>
<keyword evidence="4 12" id="KW-0349">Heme</keyword>
<evidence type="ECO:0000256" key="2">
    <source>
        <dbReference type="ARBA" id="ARBA00004167"/>
    </source>
</evidence>
<dbReference type="PROSITE" id="PS00086">
    <property type="entry name" value="CYTOCHROME_P450"/>
    <property type="match status" value="1"/>
</dbReference>
<dbReference type="GO" id="GO:0005506">
    <property type="term" value="F:iron ion binding"/>
    <property type="evidence" value="ECO:0007669"/>
    <property type="project" value="InterPro"/>
</dbReference>
<reference evidence="15" key="1">
    <citation type="submission" date="2016-06" db="EMBL/GenBank/DDBJ databases">
        <title>Parallel loss of symbiosis genes in relatives of nitrogen-fixing non-legume Parasponia.</title>
        <authorList>
            <person name="Van Velzen R."/>
            <person name="Holmer R."/>
            <person name="Bu F."/>
            <person name="Rutten L."/>
            <person name="Van Zeijl A."/>
            <person name="Liu W."/>
            <person name="Santuari L."/>
            <person name="Cao Q."/>
            <person name="Sharma T."/>
            <person name="Shen D."/>
            <person name="Roswanjaya Y."/>
            <person name="Wardhani T."/>
            <person name="Kalhor M.S."/>
            <person name="Jansen J."/>
            <person name="Van den Hoogen J."/>
            <person name="Gungor B."/>
            <person name="Hartog M."/>
            <person name="Hontelez J."/>
            <person name="Verver J."/>
            <person name="Yang W.-C."/>
            <person name="Schijlen E."/>
            <person name="Repin R."/>
            <person name="Schilthuizen M."/>
            <person name="Schranz E."/>
            <person name="Heidstra R."/>
            <person name="Miyata K."/>
            <person name="Fedorova E."/>
            <person name="Kohlen W."/>
            <person name="Bisseling T."/>
            <person name="Smit S."/>
            <person name="Geurts R."/>
        </authorList>
    </citation>
    <scope>NUCLEOTIDE SEQUENCE [LARGE SCALE GENOMIC DNA]</scope>
    <source>
        <strain evidence="15">cv. WU1-14</strain>
    </source>
</reference>
<accession>A0A2P5AE71</accession>
<dbReference type="AlphaFoldDB" id="A0A2P5AE71"/>
<evidence type="ECO:0000256" key="1">
    <source>
        <dbReference type="ARBA" id="ARBA00001971"/>
    </source>
</evidence>
<comment type="caution">
    <text evidence="14">The sequence shown here is derived from an EMBL/GenBank/DDBJ whole genome shotgun (WGS) entry which is preliminary data.</text>
</comment>
<dbReference type="SUPFAM" id="SSF48264">
    <property type="entry name" value="Cytochrome P450"/>
    <property type="match status" value="1"/>
</dbReference>
<dbReference type="CDD" id="cd11064">
    <property type="entry name" value="CYP86A"/>
    <property type="match status" value="1"/>
</dbReference>
<dbReference type="PRINTS" id="PR00385">
    <property type="entry name" value="P450"/>
</dbReference>
<evidence type="ECO:0000256" key="4">
    <source>
        <dbReference type="ARBA" id="ARBA00022617"/>
    </source>
</evidence>
<keyword evidence="5" id="KW-0812">Transmembrane</keyword>
<dbReference type="GO" id="GO:0016020">
    <property type="term" value="C:membrane"/>
    <property type="evidence" value="ECO:0007669"/>
    <property type="project" value="UniProtKB-SubCell"/>
</dbReference>
<dbReference type="GO" id="GO:0006629">
    <property type="term" value="P:lipid metabolic process"/>
    <property type="evidence" value="ECO:0007669"/>
    <property type="project" value="UniProtKB-ARBA"/>
</dbReference>
<name>A0A2P5AE71_PARAD</name>
<evidence type="ECO:0000256" key="6">
    <source>
        <dbReference type="ARBA" id="ARBA00022723"/>
    </source>
</evidence>